<proteinExistence type="predicted"/>
<organism evidence="1 2">
    <name type="scientific">Tenggerimyces flavus</name>
    <dbReference type="NCBI Taxonomy" id="1708749"/>
    <lineage>
        <taxon>Bacteria</taxon>
        <taxon>Bacillati</taxon>
        <taxon>Actinomycetota</taxon>
        <taxon>Actinomycetes</taxon>
        <taxon>Propionibacteriales</taxon>
        <taxon>Nocardioidaceae</taxon>
        <taxon>Tenggerimyces</taxon>
    </lineage>
</organism>
<reference evidence="2" key="1">
    <citation type="journal article" date="2019" name="Int. J. Syst. Evol. Microbiol.">
        <title>The Global Catalogue of Microorganisms (GCM) 10K type strain sequencing project: providing services to taxonomists for standard genome sequencing and annotation.</title>
        <authorList>
            <consortium name="The Broad Institute Genomics Platform"/>
            <consortium name="The Broad Institute Genome Sequencing Center for Infectious Disease"/>
            <person name="Wu L."/>
            <person name="Ma J."/>
        </authorList>
    </citation>
    <scope>NUCLEOTIDE SEQUENCE [LARGE SCALE GENOMIC DNA]</scope>
    <source>
        <strain evidence="2">CGMCC 4.7241</strain>
    </source>
</reference>
<keyword evidence="2" id="KW-1185">Reference proteome</keyword>
<sequence>MEPFIARQGDVLIVRVPTMPTGTRPVPRDDAGRVVLALGEVTGHAHAIRDPDATLYELADVDQRFLEITREVTLTHEEHGAITLAPGTYEVRRQREYVSPKRPPRLIAD</sequence>
<comment type="caution">
    <text evidence="1">The sequence shown here is derived from an EMBL/GenBank/DDBJ whole genome shotgun (WGS) entry which is preliminary data.</text>
</comment>
<evidence type="ECO:0000313" key="1">
    <source>
        <dbReference type="EMBL" id="MFC3766861.1"/>
    </source>
</evidence>
<accession>A0ABV7YNS8</accession>
<evidence type="ECO:0000313" key="2">
    <source>
        <dbReference type="Proteomes" id="UP001595699"/>
    </source>
</evidence>
<protein>
    <submittedName>
        <fullName evidence="1">Uncharacterized protein</fullName>
    </submittedName>
</protein>
<dbReference type="EMBL" id="JBHRZH010000062">
    <property type="protein sequence ID" value="MFC3766861.1"/>
    <property type="molecule type" value="Genomic_DNA"/>
</dbReference>
<name>A0ABV7YNS8_9ACTN</name>
<gene>
    <name evidence="1" type="ORF">ACFOUW_38960</name>
</gene>
<dbReference type="Proteomes" id="UP001595699">
    <property type="component" value="Unassembled WGS sequence"/>
</dbReference>
<dbReference type="RefSeq" id="WP_205116029.1">
    <property type="nucleotide sequence ID" value="NZ_JAFBCM010000001.1"/>
</dbReference>